<evidence type="ECO:0000256" key="4">
    <source>
        <dbReference type="ARBA" id="ARBA00022989"/>
    </source>
</evidence>
<dbReference type="GO" id="GO:0005886">
    <property type="term" value="C:plasma membrane"/>
    <property type="evidence" value="ECO:0007669"/>
    <property type="project" value="UniProtKB-SubCell"/>
</dbReference>
<dbReference type="GO" id="GO:0009055">
    <property type="term" value="F:electron transfer activity"/>
    <property type="evidence" value="ECO:0007669"/>
    <property type="project" value="InterPro"/>
</dbReference>
<keyword evidence="4 7" id="KW-1133">Transmembrane helix</keyword>
<name>A0A7H0SR98_9CORY</name>
<evidence type="ECO:0000259" key="8">
    <source>
        <dbReference type="Pfam" id="PF01292"/>
    </source>
</evidence>
<feature type="transmembrane region" description="Helical" evidence="7">
    <location>
        <begin position="200"/>
        <end position="226"/>
    </location>
</feature>
<feature type="transmembrane region" description="Helical" evidence="7">
    <location>
        <begin position="414"/>
        <end position="437"/>
    </location>
</feature>
<dbReference type="InterPro" id="IPR011577">
    <property type="entry name" value="Cyt_b561_bac/Ni-Hgenase"/>
</dbReference>
<dbReference type="RefSeq" id="WP_187974385.1">
    <property type="nucleotide sequence ID" value="NZ_CP046884.1"/>
</dbReference>
<dbReference type="Gene3D" id="1.20.950.20">
    <property type="entry name" value="Transmembrane di-heme cytochromes, Chain C"/>
    <property type="match status" value="1"/>
</dbReference>
<feature type="compositionally biased region" description="Polar residues" evidence="6">
    <location>
        <begin position="78"/>
        <end position="93"/>
    </location>
</feature>
<feature type="compositionally biased region" description="Basic residues" evidence="6">
    <location>
        <begin position="1"/>
        <end position="11"/>
    </location>
</feature>
<evidence type="ECO:0000313" key="9">
    <source>
        <dbReference type="EMBL" id="QNQ91073.1"/>
    </source>
</evidence>
<feature type="transmembrane region" description="Helical" evidence="7">
    <location>
        <begin position="369"/>
        <end position="393"/>
    </location>
</feature>
<dbReference type="KEGG" id="cpoy:GP475_10860"/>
<proteinExistence type="predicted"/>
<accession>A0A7H0SR98</accession>
<protein>
    <submittedName>
        <fullName evidence="9">Cytochrome b/b6 domain-containing protein</fullName>
    </submittedName>
</protein>
<keyword evidence="5 7" id="KW-0472">Membrane</keyword>
<dbReference type="PANTHER" id="PTHR30485">
    <property type="entry name" value="NI/FE-HYDROGENASE 1 B-TYPE CYTOCHROME SUBUNIT"/>
    <property type="match status" value="1"/>
</dbReference>
<feature type="compositionally biased region" description="Low complexity" evidence="6">
    <location>
        <begin position="126"/>
        <end position="141"/>
    </location>
</feature>
<feature type="transmembrane region" description="Helical" evidence="7">
    <location>
        <begin position="457"/>
        <end position="478"/>
    </location>
</feature>
<dbReference type="Proteomes" id="UP000516320">
    <property type="component" value="Chromosome"/>
</dbReference>
<dbReference type="AlphaFoldDB" id="A0A7H0SR98"/>
<evidence type="ECO:0000256" key="6">
    <source>
        <dbReference type="SAM" id="MobiDB-lite"/>
    </source>
</evidence>
<feature type="domain" description="Cytochrome b561 bacterial/Ni-hydrogenase" evidence="8">
    <location>
        <begin position="253"/>
        <end position="438"/>
    </location>
</feature>
<dbReference type="InterPro" id="IPR051542">
    <property type="entry name" value="Hydrogenase_cytochrome"/>
</dbReference>
<dbReference type="GO" id="GO:0020037">
    <property type="term" value="F:heme binding"/>
    <property type="evidence" value="ECO:0007669"/>
    <property type="project" value="TreeGrafter"/>
</dbReference>
<feature type="compositionally biased region" description="Pro residues" evidence="6">
    <location>
        <begin position="142"/>
        <end position="154"/>
    </location>
</feature>
<evidence type="ECO:0000256" key="7">
    <source>
        <dbReference type="SAM" id="Phobius"/>
    </source>
</evidence>
<dbReference type="EMBL" id="CP046884">
    <property type="protein sequence ID" value="QNQ91073.1"/>
    <property type="molecule type" value="Genomic_DNA"/>
</dbReference>
<evidence type="ECO:0000313" key="10">
    <source>
        <dbReference type="Proteomes" id="UP000516320"/>
    </source>
</evidence>
<keyword evidence="2" id="KW-1003">Cell membrane</keyword>
<dbReference type="Pfam" id="PF01292">
    <property type="entry name" value="Ni_hydr_CYTB"/>
    <property type="match status" value="1"/>
</dbReference>
<feature type="region of interest" description="Disordered" evidence="6">
    <location>
        <begin position="1"/>
        <end position="195"/>
    </location>
</feature>
<dbReference type="GO" id="GO:0022904">
    <property type="term" value="P:respiratory electron transport chain"/>
    <property type="evidence" value="ECO:0007669"/>
    <property type="project" value="InterPro"/>
</dbReference>
<comment type="subcellular location">
    <subcellularLocation>
        <location evidence="1">Cell membrane</location>
        <topology evidence="1">Multi-pass membrane protein</topology>
    </subcellularLocation>
</comment>
<gene>
    <name evidence="9" type="ORF">GP475_10860</name>
</gene>
<keyword evidence="3 7" id="KW-0812">Transmembrane</keyword>
<keyword evidence="10" id="KW-1185">Reference proteome</keyword>
<feature type="transmembrane region" description="Helical" evidence="7">
    <location>
        <begin position="309"/>
        <end position="329"/>
    </location>
</feature>
<dbReference type="InterPro" id="IPR016174">
    <property type="entry name" value="Di-haem_cyt_TM"/>
</dbReference>
<dbReference type="PANTHER" id="PTHR30485:SF1">
    <property type="entry name" value="CYTOCHROME YDHU-RELATED"/>
    <property type="match status" value="1"/>
</dbReference>
<organism evidence="9 10">
    <name type="scientific">Corynebacterium poyangense</name>
    <dbReference type="NCBI Taxonomy" id="2684405"/>
    <lineage>
        <taxon>Bacteria</taxon>
        <taxon>Bacillati</taxon>
        <taxon>Actinomycetota</taxon>
        <taxon>Actinomycetes</taxon>
        <taxon>Mycobacteriales</taxon>
        <taxon>Corynebacteriaceae</taxon>
        <taxon>Corynebacterium</taxon>
    </lineage>
</organism>
<feature type="compositionally biased region" description="Low complexity" evidence="6">
    <location>
        <begin position="45"/>
        <end position="56"/>
    </location>
</feature>
<dbReference type="SUPFAM" id="SSF81342">
    <property type="entry name" value="Transmembrane di-heme cytochromes"/>
    <property type="match status" value="1"/>
</dbReference>
<sequence>MSSARVRRGLPRRPGEEPWPLVESIGTTPPESEASAPIDSKPKESSTPSSPAPATTLRQGLPRSSGGDPWPPLHETEVTASTTEDTQPASAPSDTGVADSEPKAAQPAARKTFAAAPPEGLRRGLPRSSGGEKWPDAVPETAPAPEPTPVPEKPSAPVKKPAAATAKPQPKPQEKKKEVTQQQQQPEPEEKKDHSRLWKLLGKTAIGVLAFIGALTLIALCFRWVLSFGPMHSFITRYPGAAPLPEHAPVGMPAWLNWQHFLNVFFMVLIVRTGLQIRHETKPPAYWKPRFGDGKKVSLTIWLHQTLDVLWLVNGLIFFILLFSTGQWMRIVPTSWDVFPNALSAGLQYLALDWPTENGWVHFNALQQLAYFTTVFIAAPLAIITGIRMSNFWSNDWKRLSSAYPIEVARKIHFPVMVYFVIFVIIHVVLVFITGGLRNLNHMYAAQGDSDPAVYAHNWWGFVFFAISLVVIGGAMAAMRPVFVAPIAGTMGEVTAR</sequence>
<evidence type="ECO:0000256" key="2">
    <source>
        <dbReference type="ARBA" id="ARBA00022475"/>
    </source>
</evidence>
<evidence type="ECO:0000256" key="5">
    <source>
        <dbReference type="ARBA" id="ARBA00023136"/>
    </source>
</evidence>
<evidence type="ECO:0000256" key="1">
    <source>
        <dbReference type="ARBA" id="ARBA00004651"/>
    </source>
</evidence>
<feature type="compositionally biased region" description="Low complexity" evidence="6">
    <location>
        <begin position="155"/>
        <end position="168"/>
    </location>
</feature>
<evidence type="ECO:0000256" key="3">
    <source>
        <dbReference type="ARBA" id="ARBA00022692"/>
    </source>
</evidence>
<reference evidence="9 10" key="1">
    <citation type="submission" date="2019-12" db="EMBL/GenBank/DDBJ databases">
        <title>Corynebacterium sp. nov., isolated from feces of the Anser Albifrons in China.</title>
        <authorList>
            <person name="Liu Q."/>
        </authorList>
    </citation>
    <scope>NUCLEOTIDE SEQUENCE [LARGE SCALE GENOMIC DNA]</scope>
    <source>
        <strain evidence="9 10">4H37-19</strain>
    </source>
</reference>